<name>A0A4S4FH70_9MICO</name>
<protein>
    <submittedName>
        <fullName evidence="1">Uncharacterized protein</fullName>
    </submittedName>
</protein>
<gene>
    <name evidence="1" type="ORF">E6C64_11395</name>
</gene>
<dbReference type="Proteomes" id="UP000309133">
    <property type="component" value="Unassembled WGS sequence"/>
</dbReference>
<comment type="caution">
    <text evidence="1">The sequence shown here is derived from an EMBL/GenBank/DDBJ whole genome shotgun (WGS) entry which is preliminary data.</text>
</comment>
<accession>A0A4S4FH70</accession>
<proteinExistence type="predicted"/>
<dbReference type="RefSeq" id="WP_136427648.1">
    <property type="nucleotide sequence ID" value="NZ_SSSM01000005.1"/>
</dbReference>
<evidence type="ECO:0000313" key="2">
    <source>
        <dbReference type="Proteomes" id="UP000309133"/>
    </source>
</evidence>
<sequence length="89" mass="10369">MSKATPDGVIAKRIGRELAAIRREKQSRDAKADWARRHRVLLLRWAAQEARYQRRRESYARNWAAISEARALQIAEDVQARSEAKRTQP</sequence>
<reference evidence="1 2" key="1">
    <citation type="submission" date="2019-04" db="EMBL/GenBank/DDBJ databases">
        <authorList>
            <person name="Jiang L."/>
        </authorList>
    </citation>
    <scope>NUCLEOTIDE SEQUENCE [LARGE SCALE GENOMIC DNA]</scope>
    <source>
        <strain evidence="1 2">YIM 131853</strain>
    </source>
</reference>
<dbReference type="EMBL" id="SSSM01000005">
    <property type="protein sequence ID" value="THG29318.1"/>
    <property type="molecule type" value="Genomic_DNA"/>
</dbReference>
<organism evidence="1 2">
    <name type="scientific">Naasia lichenicola</name>
    <dbReference type="NCBI Taxonomy" id="2565933"/>
    <lineage>
        <taxon>Bacteria</taxon>
        <taxon>Bacillati</taxon>
        <taxon>Actinomycetota</taxon>
        <taxon>Actinomycetes</taxon>
        <taxon>Micrococcales</taxon>
        <taxon>Microbacteriaceae</taxon>
        <taxon>Naasia</taxon>
    </lineage>
</organism>
<evidence type="ECO:0000313" key="1">
    <source>
        <dbReference type="EMBL" id="THG29318.1"/>
    </source>
</evidence>
<keyword evidence="2" id="KW-1185">Reference proteome</keyword>
<dbReference type="AlphaFoldDB" id="A0A4S4FH70"/>